<dbReference type="InterPro" id="IPR009163">
    <property type="entry name" value="Ap4A_phos1/2"/>
</dbReference>
<feature type="active site" evidence="6">
    <location>
        <position position="1016"/>
    </location>
</feature>
<evidence type="ECO:0000313" key="14">
    <source>
        <dbReference type="Proteomes" id="UP001303115"/>
    </source>
</evidence>
<comment type="catalytic activity">
    <reaction evidence="6">
        <text>hexadecanoyl-CoA + H2O = S-hexadecanoyl-4'-phosphopantetheine + adenosine 3',5'-bisphosphate + 2 H(+)</text>
        <dbReference type="Rhea" id="RHEA:50032"/>
        <dbReference type="ChEBI" id="CHEBI:15377"/>
        <dbReference type="ChEBI" id="CHEBI:15378"/>
        <dbReference type="ChEBI" id="CHEBI:57379"/>
        <dbReference type="ChEBI" id="CHEBI:58343"/>
        <dbReference type="ChEBI" id="CHEBI:132018"/>
    </reaction>
</comment>
<feature type="domain" description="ATP adenylyltransferase C-terminal" evidence="10">
    <location>
        <begin position="1399"/>
        <end position="1530"/>
    </location>
</feature>
<comment type="catalytic activity">
    <reaction evidence="6">
        <text>(9Z)-octadecenoyl-CoA + H2O = S-(9Z-octadecenoyl)-4'-phosphopantetheine + adenosine 3',5'-bisphosphate + 2 H(+)</text>
        <dbReference type="Rhea" id="RHEA:65564"/>
        <dbReference type="ChEBI" id="CHEBI:15377"/>
        <dbReference type="ChEBI" id="CHEBI:15378"/>
        <dbReference type="ChEBI" id="CHEBI:57387"/>
        <dbReference type="ChEBI" id="CHEBI:58343"/>
        <dbReference type="ChEBI" id="CHEBI:156553"/>
    </reaction>
</comment>
<dbReference type="InterPro" id="IPR046400">
    <property type="entry name" value="SCS3"/>
</dbReference>
<keyword evidence="4 6" id="KW-1133">Transmembrane helix</keyword>
<evidence type="ECO:0000256" key="2">
    <source>
        <dbReference type="ARBA" id="ARBA00022692"/>
    </source>
</evidence>
<dbReference type="InterPro" id="IPR024535">
    <property type="entry name" value="RHGA/B-epi-like_pectate_lyase"/>
</dbReference>
<dbReference type="FunFam" id="2.160.20.10:FF:000026">
    <property type="entry name" value="Exo-beta-1,3-glucanase Exg0"/>
    <property type="match status" value="1"/>
</dbReference>
<dbReference type="Pfam" id="PF19327">
    <property type="entry name" value="Ap4A_phos_N"/>
    <property type="match status" value="1"/>
</dbReference>
<evidence type="ECO:0000313" key="13">
    <source>
        <dbReference type="EMBL" id="KAK4033338.1"/>
    </source>
</evidence>
<gene>
    <name evidence="6" type="primary">SCS3</name>
    <name evidence="6" type="synonym">FIT2B</name>
    <name evidence="13" type="ORF">C8A01DRAFT_50052</name>
</gene>
<keyword evidence="6" id="KW-0444">Lipid biosynthesis</keyword>
<dbReference type="Gene3D" id="3.30.428.70">
    <property type="match status" value="1"/>
</dbReference>
<keyword evidence="6" id="KW-0378">Hydrolase</keyword>
<dbReference type="SUPFAM" id="SSF54197">
    <property type="entry name" value="HIT-like"/>
    <property type="match status" value="1"/>
</dbReference>
<reference evidence="14" key="1">
    <citation type="journal article" date="2023" name="Mol. Phylogenet. Evol.">
        <title>Genome-scale phylogeny and comparative genomics of the fungal order Sordariales.</title>
        <authorList>
            <person name="Hensen N."/>
            <person name="Bonometti L."/>
            <person name="Westerberg I."/>
            <person name="Brannstrom I.O."/>
            <person name="Guillou S."/>
            <person name="Cros-Aarteil S."/>
            <person name="Calhoun S."/>
            <person name="Haridas S."/>
            <person name="Kuo A."/>
            <person name="Mondo S."/>
            <person name="Pangilinan J."/>
            <person name="Riley R."/>
            <person name="LaButti K."/>
            <person name="Andreopoulos B."/>
            <person name="Lipzen A."/>
            <person name="Chen C."/>
            <person name="Yan M."/>
            <person name="Daum C."/>
            <person name="Ng V."/>
            <person name="Clum A."/>
            <person name="Steindorff A."/>
            <person name="Ohm R.A."/>
            <person name="Martin F."/>
            <person name="Silar P."/>
            <person name="Natvig D.O."/>
            <person name="Lalanne C."/>
            <person name="Gautier V."/>
            <person name="Ament-Velasquez S.L."/>
            <person name="Kruys A."/>
            <person name="Hutchinson M.I."/>
            <person name="Powell A.J."/>
            <person name="Barry K."/>
            <person name="Miller A.N."/>
            <person name="Grigoriev I.V."/>
            <person name="Debuchy R."/>
            <person name="Gladieux P."/>
            <person name="Hiltunen Thoren M."/>
            <person name="Johannesson H."/>
        </authorList>
    </citation>
    <scope>NUCLEOTIDE SEQUENCE [LARGE SCALE GENOMIC DNA]</scope>
    <source>
        <strain evidence="14">CBS 284.82</strain>
    </source>
</reference>
<dbReference type="GO" id="GO:0003877">
    <property type="term" value="F:ATP:ADP adenylyltransferase activity"/>
    <property type="evidence" value="ECO:0007669"/>
    <property type="project" value="InterPro"/>
</dbReference>
<dbReference type="Proteomes" id="UP001303115">
    <property type="component" value="Unassembled WGS sequence"/>
</dbReference>
<feature type="compositionally biased region" description="Low complexity" evidence="7">
    <location>
        <begin position="834"/>
        <end position="856"/>
    </location>
</feature>
<keyword evidence="3 6" id="KW-0256">Endoplasmic reticulum</keyword>
<dbReference type="SUPFAM" id="SSF51126">
    <property type="entry name" value="Pectin lyase-like"/>
    <property type="match status" value="2"/>
</dbReference>
<keyword evidence="6" id="KW-0594">Phospholipid biosynthesis</keyword>
<keyword evidence="6" id="KW-0443">Lipid metabolism</keyword>
<dbReference type="GO" id="GO:0009117">
    <property type="term" value="P:nucleotide metabolic process"/>
    <property type="evidence" value="ECO:0007669"/>
    <property type="project" value="InterPro"/>
</dbReference>
<comment type="caution">
    <text evidence="13">The sequence shown here is derived from an EMBL/GenBank/DDBJ whole genome shotgun (WGS) entry which is preliminary data.</text>
</comment>
<dbReference type="EMBL" id="MU854536">
    <property type="protein sequence ID" value="KAK4033338.1"/>
    <property type="molecule type" value="Genomic_DNA"/>
</dbReference>
<feature type="signal peptide" evidence="9">
    <location>
        <begin position="1"/>
        <end position="33"/>
    </location>
</feature>
<evidence type="ECO:0000259" key="12">
    <source>
        <dbReference type="Pfam" id="PF19327"/>
    </source>
</evidence>
<dbReference type="GO" id="GO:0008654">
    <property type="term" value="P:phospholipid biosynthetic process"/>
    <property type="evidence" value="ECO:0007669"/>
    <property type="project" value="UniProtKB-KW"/>
</dbReference>
<dbReference type="InterPro" id="IPR043171">
    <property type="entry name" value="Ap4A_phos1/2-like"/>
</dbReference>
<comment type="function">
    <text evidence="6">Fatty acyl-coenzyme A (CoA) diphosphatase that hydrolyzes fatty acyl-CoA to yield acyl-4'-phosphopantetheine and adenosine 3',5'-bisphosphate. Preferentially hydrolyzes unsaturated long-chain acyl-CoA substrates in the endoplasmic reticulum (ER) lumen. This catalytic activity is required for maintaining ER structure and for lipid droplets (LDs) biogenesis, which are lipid storage organelles involved in maintaining lipid and energy homeostasis. May directly bind to diacylglycerol (DAGs) and triacylglycerol, which is also important for LD biogenesis. May support directional budding of nacent LDs from the ER into the cytosol by reducing DAG levels at sites of LD formation. May play a role in the regulation of cell morphology and cytoskeletal organization. Involved in phospholipid biosynthesis.</text>
</comment>
<dbReference type="EC" id="3.6.1.-" evidence="6"/>
<dbReference type="HAMAP" id="MF_03231">
    <property type="entry name" value="SCS3"/>
    <property type="match status" value="1"/>
</dbReference>
<keyword evidence="9" id="KW-0732">Signal</keyword>
<name>A0AAN6PAP1_9PEZI</name>
<feature type="domain" description="Rhamnogalacturonase A/B/Epimerase-like pectate lyase" evidence="11">
    <location>
        <begin position="407"/>
        <end position="465"/>
    </location>
</feature>
<comment type="catalytic activity">
    <reaction evidence="6">
        <text>(5Z,8Z,11Z,14Z)-eicosatetraenoyl-CoA + H2O = S-(5Z,8Z,11Z,14Z-eicosatetraenoyl)-4'-phosphopantetheine + adenosine 3',5'-bisphosphate + 2 H(+)</text>
        <dbReference type="Rhea" id="RHEA:65568"/>
        <dbReference type="ChEBI" id="CHEBI:15377"/>
        <dbReference type="ChEBI" id="CHEBI:15378"/>
        <dbReference type="ChEBI" id="CHEBI:57368"/>
        <dbReference type="ChEBI" id="CHEBI:58343"/>
        <dbReference type="ChEBI" id="CHEBI:156554"/>
    </reaction>
</comment>
<comment type="similarity">
    <text evidence="6">Belongs to the FIT family. Fungal FIT2B/SCS3 subfamily.</text>
</comment>
<feature type="active site" evidence="6">
    <location>
        <position position="1106"/>
    </location>
</feature>
<feature type="chain" id="PRO_5042843445" description="Acyl-coenzyme A diphosphatase SCS3" evidence="9">
    <location>
        <begin position="34"/>
        <end position="1538"/>
    </location>
</feature>
<comment type="catalytic activity">
    <reaction evidence="6">
        <text>an acyl-CoA + H2O = an acyl-4'-phosphopantetheine + adenosine 3',5'-bisphosphate + 2 H(+)</text>
        <dbReference type="Rhea" id="RHEA:50044"/>
        <dbReference type="ChEBI" id="CHEBI:15377"/>
        <dbReference type="ChEBI" id="CHEBI:15378"/>
        <dbReference type="ChEBI" id="CHEBI:58342"/>
        <dbReference type="ChEBI" id="CHEBI:58343"/>
        <dbReference type="ChEBI" id="CHEBI:132023"/>
    </reaction>
</comment>
<feature type="transmembrane region" description="Helical" evidence="8">
    <location>
        <begin position="924"/>
        <end position="942"/>
    </location>
</feature>
<dbReference type="InterPro" id="IPR011050">
    <property type="entry name" value="Pectin_lyase_fold/virulence"/>
</dbReference>
<dbReference type="InterPro" id="IPR045759">
    <property type="entry name" value="Ap4A_phos1/2_N"/>
</dbReference>
<comment type="subcellular location">
    <subcellularLocation>
        <location evidence="1 6">Endoplasmic reticulum membrane</location>
        <topology evidence="1 6">Multi-pass membrane protein</topology>
    </subcellularLocation>
</comment>
<feature type="transmembrane region" description="Helical" evidence="8">
    <location>
        <begin position="954"/>
        <end position="976"/>
    </location>
</feature>
<evidence type="ECO:0000256" key="3">
    <source>
        <dbReference type="ARBA" id="ARBA00022824"/>
    </source>
</evidence>
<keyword evidence="14" id="KW-1185">Reference proteome</keyword>
<protein>
    <recommendedName>
        <fullName evidence="6">Acyl-coenzyme A diphosphatase SCS3</fullName>
        <ecNumber evidence="6">3.6.1.-</ecNumber>
    </recommendedName>
    <alternativeName>
        <fullName evidence="6">FIT family protein SCS3</fullName>
    </alternativeName>
</protein>
<proteinExistence type="inferred from homology"/>
<feature type="transmembrane region" description="Helical" evidence="8">
    <location>
        <begin position="1112"/>
        <end position="1132"/>
    </location>
</feature>
<dbReference type="GO" id="GO:0140042">
    <property type="term" value="P:lipid droplet formation"/>
    <property type="evidence" value="ECO:0007669"/>
    <property type="project" value="UniProtKB-UniRule"/>
</dbReference>
<evidence type="ECO:0000256" key="4">
    <source>
        <dbReference type="ARBA" id="ARBA00022989"/>
    </source>
</evidence>
<dbReference type="GO" id="GO:0005789">
    <property type="term" value="C:endoplasmic reticulum membrane"/>
    <property type="evidence" value="ECO:0007669"/>
    <property type="project" value="UniProtKB-SubCell"/>
</dbReference>
<dbReference type="Pfam" id="PF09830">
    <property type="entry name" value="ATP_transf"/>
    <property type="match status" value="1"/>
</dbReference>
<dbReference type="PANTHER" id="PTHR38420">
    <property type="entry name" value="AP-4-A PHOSPHORYLASE II"/>
    <property type="match status" value="1"/>
</dbReference>
<dbReference type="GO" id="GO:0010945">
    <property type="term" value="F:coenzyme A diphosphatase activity"/>
    <property type="evidence" value="ECO:0007669"/>
    <property type="project" value="InterPro"/>
</dbReference>
<evidence type="ECO:0000259" key="10">
    <source>
        <dbReference type="Pfam" id="PF09830"/>
    </source>
</evidence>
<dbReference type="Pfam" id="PF10261">
    <property type="entry name" value="FIT"/>
    <property type="match status" value="1"/>
</dbReference>
<dbReference type="CDD" id="cd23668">
    <property type="entry name" value="GH55_beta13glucanase-like"/>
    <property type="match status" value="1"/>
</dbReference>
<sequence length="1538" mass="166525">MARHYYSWIYTMMLSTLSTVFLLALGLASPALAAPSPRQASGWWLASIERQGKAAFNEDASYKVFRNVRDYGAKGDGASDDTDAINQAISDGNRCGEGCTSQTTTPALVYFPPGTYVLVGDAVSPPTLKASAAFAGMAVIDSDPYDSTGKNWWTNQNNFFRQVRNFVIDLTAMPVGAGAGIHWQVAQATSLQNIVFNMRTDGGDANKQQGIFMDNGSGGFMVDLTFNGGNYGAFFGNQQFTTRNLTFNNCKTAIFMNWNWAWTFQDVKINNCGVGIDMANGGTESQTVGSVLVLDSQFVDTPIGIKTAYNPTSPQTNGTLILDNVDMTGTTQAVVNDVTDTTILPGNQKVGFFAQGRTYSGAGGASGKAVQAPQDAVKKPDVLLDATTGKVFTRSKPQYENVPVGNFVSVKANGAKGDGKTDDTDAIQAIFDKATADQVVYFDHGAYIITKTVKVPKSIRITGEVWPLILAGGDSTFKDQANPQPVFQVGQPGDKGEVEMSDLIFGTAGPQPGAIMMEWNIAGSTPGAAGLWDVHTRIGGYAGTQLELEQCAKNPNATNPINPACFGSFMMLHIPAGGSAYLENTWYWVADHSLEPSAKDGQIDVFNGRGVLIEGEGPVWGWATASEHSVLYNYQFNNASNIYLALIQTETPYFQGNPDATQPFTVNPTYADPDFAVSCADDTSGTCKRAWGVRAVNSKDVFVYGAGLYSFFDNYAQDCLETQSCQANMVSLEGGSQVHMYGLSTKASVNMLTVDGQSVALDKDNRNNFCATLAFFQSLSPILIRIANPTATQPPPTMADEKPTRRYKSPSELSRQPPPQQPSSPTTHHAARITPTSHTRTPSSTTPTKTQRNTPYLPTPTELALLALYPALLLFGALFSLLSPETRAAPYDHTRQAHVQDAALAPSYFARKDNVFNVLFVKRGWAWITASFFVFVFTHPALHKNNGARVRAGVRWGVVTTWWVFVTQWFFGAPIIDRGFRWSGGRWEGGVKEVVTAAACKASGGSWRGGHDISGHVFLLVLGSFFLVQEVGWVAARWARYLREERCVVMHDGAVKGAGVEAERRERQEDGMVLTVLEALGHGGRLVAAVIGLCGWMLLMTAIYFHTWFEKLTGLLVALAGLYITYILPRWVPALRGIVGHFFPSPLDTMTAPLDGMAPVKVPANLPELVRATFNRARASGDVHFFPTQVTLVNVNSVPFQLRFSPALANKPRAPQPPAPSPDLKKSEPAQDDRVPQKPFFDPFDNPPPSMLITPLPPSHNLVLNKFAIVPEHFILATQAFKEQTHLLEREDLEVAYACIEAYHGSYIHNRSETRVDGDGEGQNRPQDGEGAGQAPGEEEETGELYVFFNSGAASGSSQPHRHVQMLPVARMREGLSADEDAAWEVLAAGLVRKEVRHRVPFSTFAERIGPGADLMGVYLRLYRRACEAALGSAGADLDGGVGGKGPGKEARVDYNLAMTRDVMVIAPRVVEGTAVGVAGEHGERREVGKLALNGTVLAGTALVKTQEEWDALRAEPGQLLEILGRIGVPTVLAPPPL</sequence>
<dbReference type="Pfam" id="PF12708">
    <property type="entry name" value="Pect-lyase_RHGA_epim"/>
    <property type="match status" value="2"/>
</dbReference>
<dbReference type="GO" id="GO:0005524">
    <property type="term" value="F:ATP binding"/>
    <property type="evidence" value="ECO:0007669"/>
    <property type="project" value="InterPro"/>
</dbReference>
<feature type="region of interest" description="Disordered" evidence="7">
    <location>
        <begin position="788"/>
        <end position="856"/>
    </location>
</feature>
<feature type="domain" description="Ap4A phosphorylase 1/2 N-terminal" evidence="12">
    <location>
        <begin position="1163"/>
        <end position="1311"/>
    </location>
</feature>
<keyword evidence="2 6" id="KW-0812">Transmembrane</keyword>
<dbReference type="InterPro" id="IPR019200">
    <property type="entry name" value="ATP_adenylylTrfase_C"/>
</dbReference>
<evidence type="ECO:0000256" key="9">
    <source>
        <dbReference type="SAM" id="SignalP"/>
    </source>
</evidence>
<feature type="transmembrane region" description="Helical" evidence="8">
    <location>
        <begin position="1086"/>
        <end position="1105"/>
    </location>
</feature>
<evidence type="ECO:0000256" key="8">
    <source>
        <dbReference type="SAM" id="Phobius"/>
    </source>
</evidence>
<evidence type="ECO:0000259" key="11">
    <source>
        <dbReference type="Pfam" id="PF12708"/>
    </source>
</evidence>
<evidence type="ECO:0000256" key="7">
    <source>
        <dbReference type="SAM" id="MobiDB-lite"/>
    </source>
</evidence>
<feature type="region of interest" description="Disordered" evidence="7">
    <location>
        <begin position="1311"/>
        <end position="1340"/>
    </location>
</feature>
<dbReference type="InterPro" id="IPR036265">
    <property type="entry name" value="HIT-like_sf"/>
</dbReference>
<organism evidence="13 14">
    <name type="scientific">Parachaetomium inaequale</name>
    <dbReference type="NCBI Taxonomy" id="2588326"/>
    <lineage>
        <taxon>Eukaryota</taxon>
        <taxon>Fungi</taxon>
        <taxon>Dikarya</taxon>
        <taxon>Ascomycota</taxon>
        <taxon>Pezizomycotina</taxon>
        <taxon>Sordariomycetes</taxon>
        <taxon>Sordariomycetidae</taxon>
        <taxon>Sordariales</taxon>
        <taxon>Chaetomiaceae</taxon>
        <taxon>Parachaetomium</taxon>
    </lineage>
</organism>
<keyword evidence="6" id="KW-1208">Phospholipid metabolism</keyword>
<dbReference type="InterPro" id="IPR019388">
    <property type="entry name" value="FIT"/>
</dbReference>
<evidence type="ECO:0000256" key="5">
    <source>
        <dbReference type="ARBA" id="ARBA00023136"/>
    </source>
</evidence>
<accession>A0AAN6PAP1</accession>
<evidence type="ECO:0000256" key="6">
    <source>
        <dbReference type="HAMAP-Rule" id="MF_03231"/>
    </source>
</evidence>
<evidence type="ECO:0000256" key="1">
    <source>
        <dbReference type="ARBA" id="ARBA00004477"/>
    </source>
</evidence>
<keyword evidence="5 6" id="KW-0472">Membrane</keyword>
<dbReference type="Gene3D" id="2.160.20.10">
    <property type="entry name" value="Single-stranded right-handed beta-helix, Pectin lyase-like"/>
    <property type="match status" value="2"/>
</dbReference>
<dbReference type="PANTHER" id="PTHR38420:SF3">
    <property type="entry name" value="5',5'''-P-1,P-4-TETRAPHOSPHATE PHOSPHORYLASE 2"/>
    <property type="match status" value="1"/>
</dbReference>
<feature type="region of interest" description="Disordered" evidence="7">
    <location>
        <begin position="1208"/>
        <end position="1248"/>
    </location>
</feature>
<feature type="compositionally biased region" description="Basic and acidic residues" evidence="7">
    <location>
        <begin position="1223"/>
        <end position="1236"/>
    </location>
</feature>
<dbReference type="InterPro" id="IPR012334">
    <property type="entry name" value="Pectin_lyas_fold"/>
</dbReference>
<dbReference type="FunFam" id="2.160.20.10:FF:000023">
    <property type="entry name" value="Exo-beta-1,3-glucanase Exg0"/>
    <property type="match status" value="1"/>
</dbReference>
<feature type="domain" description="Rhamnogalacturonase A/B/Epimerase-like pectate lyase" evidence="11">
    <location>
        <begin position="65"/>
        <end position="277"/>
    </location>
</feature>